<evidence type="ECO:0000256" key="1">
    <source>
        <dbReference type="ARBA" id="ARBA00023002"/>
    </source>
</evidence>
<reference evidence="3" key="1">
    <citation type="submission" date="2016-03" db="EMBL/GenBank/DDBJ databases">
        <authorList>
            <person name="Devillers Hugo."/>
        </authorList>
    </citation>
    <scope>NUCLEOTIDE SEQUENCE [LARGE SCALE GENOMIC DNA]</scope>
</reference>
<accession>A0A1G4JNX3</accession>
<dbReference type="InterPro" id="IPR002347">
    <property type="entry name" value="SDR_fam"/>
</dbReference>
<keyword evidence="3" id="KW-1185">Reference proteome</keyword>
<name>A0A1G4JNX3_9SACH</name>
<gene>
    <name evidence="2" type="ORF">LANO_0E00144G</name>
</gene>
<evidence type="ECO:0000313" key="2">
    <source>
        <dbReference type="EMBL" id="SCU92250.1"/>
    </source>
</evidence>
<dbReference type="SUPFAM" id="SSF51735">
    <property type="entry name" value="NAD(P)-binding Rossmann-fold domains"/>
    <property type="match status" value="1"/>
</dbReference>
<dbReference type="InterPro" id="IPR036291">
    <property type="entry name" value="NAD(P)-bd_dom_sf"/>
</dbReference>
<dbReference type="PANTHER" id="PTHR47534">
    <property type="entry name" value="YALI0E05731P"/>
    <property type="match status" value="1"/>
</dbReference>
<dbReference type="Gene3D" id="3.40.50.720">
    <property type="entry name" value="NAD(P)-binding Rossmann-like Domain"/>
    <property type="match status" value="1"/>
</dbReference>
<dbReference type="AlphaFoldDB" id="A0A1G4JNX3"/>
<keyword evidence="1" id="KW-0560">Oxidoreductase</keyword>
<dbReference type="PANTHER" id="PTHR47534:SF3">
    <property type="entry name" value="ALCOHOL DEHYDROGENASE-LIKE C-TERMINAL DOMAIN-CONTAINING PROTEIN"/>
    <property type="match status" value="1"/>
</dbReference>
<proteinExistence type="predicted"/>
<evidence type="ECO:0000313" key="3">
    <source>
        <dbReference type="Proteomes" id="UP000189911"/>
    </source>
</evidence>
<dbReference type="GO" id="GO:0016491">
    <property type="term" value="F:oxidoreductase activity"/>
    <property type="evidence" value="ECO:0007669"/>
    <property type="project" value="UniProtKB-KW"/>
</dbReference>
<dbReference type="Pfam" id="PF00106">
    <property type="entry name" value="adh_short"/>
    <property type="match status" value="1"/>
</dbReference>
<dbReference type="EMBL" id="LT598451">
    <property type="protein sequence ID" value="SCU92250.1"/>
    <property type="molecule type" value="Genomic_DNA"/>
</dbReference>
<dbReference type="InterPro" id="IPR052228">
    <property type="entry name" value="Sec_Metab_Biosynth_Oxidored"/>
</dbReference>
<sequence>MAFGIKLSKGLQWTNVTADKLNLKSLRVAIIGGTGGIGQSFSRLFQSKGAEVIVVGRTFKDGDLKNVQFIKADLDLMSEARRVSQELAKQPLDLVIFTTGIFAAPTREETAEGLERDMAVSYLSRLVIIRGILPTLEKNSTHMFKRPRVFIVGFPGTGELGKVDDLNSEGKYSAMQTHMTTVAGNEALVLDSAQRYPKIGLYGLNPGLIKTSIRNNFLGADSWKSWAIEGIIGLWCQNAEQYALRMLPMMVSSDLEAHSPAFFNNKAEAIQSQKFTEPYVKEFIGNSEELVRKSGIPLD</sequence>
<protein>
    <submittedName>
        <fullName evidence="2">LANO_0E00144g1_1</fullName>
    </submittedName>
</protein>
<dbReference type="Proteomes" id="UP000189911">
    <property type="component" value="Chromosome E"/>
</dbReference>
<dbReference type="OrthoDB" id="2898509at2759"/>
<organism evidence="2 3">
    <name type="scientific">Lachancea nothofagi CBS 11611</name>
    <dbReference type="NCBI Taxonomy" id="1266666"/>
    <lineage>
        <taxon>Eukaryota</taxon>
        <taxon>Fungi</taxon>
        <taxon>Dikarya</taxon>
        <taxon>Ascomycota</taxon>
        <taxon>Saccharomycotina</taxon>
        <taxon>Saccharomycetes</taxon>
        <taxon>Saccharomycetales</taxon>
        <taxon>Saccharomycetaceae</taxon>
        <taxon>Lachancea</taxon>
    </lineage>
</organism>